<protein>
    <submittedName>
        <fullName evidence="2">Uncharacterized protein</fullName>
    </submittedName>
</protein>
<keyword evidence="1" id="KW-1133">Transmembrane helix</keyword>
<sequence length="146" mass="16974">MAYRFSQLSGRLVASSQLAAYRPQGVQAYVLPKITPKAAASSQPQTRESSTSYSVTDTFENGFATGITTNAWHRYRNKVHRKRKDEVLFNIKQNDAGLEVFFFKPREKVMYYLVHIIAGLGMCFNIYIWNKTNRKMDWERFGKVKY</sequence>
<dbReference type="EMBL" id="UYJE01000571">
    <property type="protein sequence ID" value="VDH94325.1"/>
    <property type="molecule type" value="Genomic_DNA"/>
</dbReference>
<evidence type="ECO:0000313" key="2">
    <source>
        <dbReference type="EMBL" id="VDH94325.1"/>
    </source>
</evidence>
<evidence type="ECO:0000313" key="3">
    <source>
        <dbReference type="Proteomes" id="UP000596742"/>
    </source>
</evidence>
<accession>A0A8B6BQZ3</accession>
<reference evidence="2" key="1">
    <citation type="submission" date="2018-11" db="EMBL/GenBank/DDBJ databases">
        <authorList>
            <person name="Alioto T."/>
            <person name="Alioto T."/>
        </authorList>
    </citation>
    <scope>NUCLEOTIDE SEQUENCE</scope>
</reference>
<keyword evidence="3" id="KW-1185">Reference proteome</keyword>
<dbReference type="AlphaFoldDB" id="A0A8B6BQZ3"/>
<proteinExistence type="predicted"/>
<feature type="transmembrane region" description="Helical" evidence="1">
    <location>
        <begin position="109"/>
        <end position="130"/>
    </location>
</feature>
<keyword evidence="1" id="KW-0472">Membrane</keyword>
<gene>
    <name evidence="2" type="ORF">MGAL_10B011262</name>
</gene>
<name>A0A8B6BQZ3_MYTGA</name>
<dbReference type="Proteomes" id="UP000596742">
    <property type="component" value="Unassembled WGS sequence"/>
</dbReference>
<organism evidence="2 3">
    <name type="scientific">Mytilus galloprovincialis</name>
    <name type="common">Mediterranean mussel</name>
    <dbReference type="NCBI Taxonomy" id="29158"/>
    <lineage>
        <taxon>Eukaryota</taxon>
        <taxon>Metazoa</taxon>
        <taxon>Spiralia</taxon>
        <taxon>Lophotrochozoa</taxon>
        <taxon>Mollusca</taxon>
        <taxon>Bivalvia</taxon>
        <taxon>Autobranchia</taxon>
        <taxon>Pteriomorphia</taxon>
        <taxon>Mytilida</taxon>
        <taxon>Mytiloidea</taxon>
        <taxon>Mytilidae</taxon>
        <taxon>Mytilinae</taxon>
        <taxon>Mytilus</taxon>
    </lineage>
</organism>
<evidence type="ECO:0000256" key="1">
    <source>
        <dbReference type="SAM" id="Phobius"/>
    </source>
</evidence>
<keyword evidence="1" id="KW-0812">Transmembrane</keyword>
<comment type="caution">
    <text evidence="2">The sequence shown here is derived from an EMBL/GenBank/DDBJ whole genome shotgun (WGS) entry which is preliminary data.</text>
</comment>
<dbReference type="OrthoDB" id="10275895at2759"/>